<reference evidence="3 4" key="1">
    <citation type="submission" date="2017-02" db="EMBL/GenBank/DDBJ databases">
        <title>Genome sequence of the nitrite-oxidizing bacterium Nitrobacter vulgaris strain Ab1.</title>
        <authorList>
            <person name="Mellbye B.L."/>
            <person name="Davis E.W."/>
            <person name="Spieck E."/>
            <person name="Chang J.H."/>
            <person name="Bottomley P.J."/>
            <person name="Sayavedra-Soto L.A."/>
        </authorList>
    </citation>
    <scope>NUCLEOTIDE SEQUENCE [LARGE SCALE GENOMIC DNA]</scope>
    <source>
        <strain evidence="3 4">Ab1</strain>
    </source>
</reference>
<evidence type="ECO:0000313" key="3">
    <source>
        <dbReference type="EMBL" id="OPH81700.1"/>
    </source>
</evidence>
<feature type="signal peptide" evidence="2">
    <location>
        <begin position="1"/>
        <end position="27"/>
    </location>
</feature>
<comment type="caution">
    <text evidence="3">The sequence shown here is derived from an EMBL/GenBank/DDBJ whole genome shotgun (WGS) entry which is preliminary data.</text>
</comment>
<organism evidence="3 4">
    <name type="scientific">Nitrobacter vulgaris</name>
    <dbReference type="NCBI Taxonomy" id="29421"/>
    <lineage>
        <taxon>Bacteria</taxon>
        <taxon>Pseudomonadati</taxon>
        <taxon>Pseudomonadota</taxon>
        <taxon>Alphaproteobacteria</taxon>
        <taxon>Hyphomicrobiales</taxon>
        <taxon>Nitrobacteraceae</taxon>
        <taxon>Nitrobacter</taxon>
    </lineage>
</organism>
<name>A0A1V4HVX1_NITVU</name>
<dbReference type="EMBL" id="MWPQ01000055">
    <property type="protein sequence ID" value="OPH81700.1"/>
    <property type="molecule type" value="Genomic_DNA"/>
</dbReference>
<dbReference type="OrthoDB" id="8265481at2"/>
<dbReference type="Proteomes" id="UP000189940">
    <property type="component" value="Unassembled WGS sequence"/>
</dbReference>
<feature type="compositionally biased region" description="Basic residues" evidence="1">
    <location>
        <begin position="49"/>
        <end position="60"/>
    </location>
</feature>
<feature type="region of interest" description="Disordered" evidence="1">
    <location>
        <begin position="38"/>
        <end position="60"/>
    </location>
</feature>
<keyword evidence="4" id="KW-1185">Reference proteome</keyword>
<gene>
    <name evidence="3" type="ORF">B2M20_16155</name>
</gene>
<dbReference type="AlphaFoldDB" id="A0A1V4HVX1"/>
<proteinExistence type="predicted"/>
<feature type="chain" id="PRO_5013388010" evidence="2">
    <location>
        <begin position="28"/>
        <end position="103"/>
    </location>
</feature>
<sequence length="103" mass="11440">MKRYLGVSLAAAIVALCGIALVKSAKAAPRLGAVATQPVTPTEVGSARSTHRPHHENRYRHHRARVYVRGPYRPYYGRPDYYAPRGPAPFFPFGFGYGLDPSW</sequence>
<dbReference type="RefSeq" id="WP_079448052.1">
    <property type="nucleotide sequence ID" value="NZ_JAVDPZ010000012.1"/>
</dbReference>
<evidence type="ECO:0000256" key="1">
    <source>
        <dbReference type="SAM" id="MobiDB-lite"/>
    </source>
</evidence>
<evidence type="ECO:0000256" key="2">
    <source>
        <dbReference type="SAM" id="SignalP"/>
    </source>
</evidence>
<evidence type="ECO:0000313" key="4">
    <source>
        <dbReference type="Proteomes" id="UP000189940"/>
    </source>
</evidence>
<accession>A0A1V4HVX1</accession>
<keyword evidence="2" id="KW-0732">Signal</keyword>
<protein>
    <submittedName>
        <fullName evidence="3">Uncharacterized protein</fullName>
    </submittedName>
</protein>